<proteinExistence type="predicted"/>
<organism evidence="2 3">
    <name type="scientific">Cardamine amara subsp. amara</name>
    <dbReference type="NCBI Taxonomy" id="228776"/>
    <lineage>
        <taxon>Eukaryota</taxon>
        <taxon>Viridiplantae</taxon>
        <taxon>Streptophyta</taxon>
        <taxon>Embryophyta</taxon>
        <taxon>Tracheophyta</taxon>
        <taxon>Spermatophyta</taxon>
        <taxon>Magnoliopsida</taxon>
        <taxon>eudicotyledons</taxon>
        <taxon>Gunneridae</taxon>
        <taxon>Pentapetalae</taxon>
        <taxon>rosids</taxon>
        <taxon>malvids</taxon>
        <taxon>Brassicales</taxon>
        <taxon>Brassicaceae</taxon>
        <taxon>Cardamineae</taxon>
        <taxon>Cardamine</taxon>
    </lineage>
</organism>
<dbReference type="InterPro" id="IPR001810">
    <property type="entry name" value="F-box_dom"/>
</dbReference>
<evidence type="ECO:0000313" key="3">
    <source>
        <dbReference type="Proteomes" id="UP001558713"/>
    </source>
</evidence>
<name>A0ABD1AN67_CARAN</name>
<dbReference type="EMBL" id="JBANAX010000514">
    <property type="protein sequence ID" value="KAL1205589.1"/>
    <property type="molecule type" value="Genomic_DNA"/>
</dbReference>
<protein>
    <submittedName>
        <fullName evidence="2">F-box protein</fullName>
    </submittedName>
</protein>
<reference evidence="2 3" key="1">
    <citation type="submission" date="2024-04" db="EMBL/GenBank/DDBJ databases">
        <title>Genome assembly C_amara_ONT_v2.</title>
        <authorList>
            <person name="Yant L."/>
            <person name="Moore C."/>
            <person name="Slenker M."/>
        </authorList>
    </citation>
    <scope>NUCLEOTIDE SEQUENCE [LARGE SCALE GENOMIC DNA]</scope>
    <source>
        <tissue evidence="2">Leaf</tissue>
    </source>
</reference>
<dbReference type="PANTHER" id="PTHR32212">
    <property type="entry name" value="CYCLIN-LIKE F-BOX"/>
    <property type="match status" value="1"/>
</dbReference>
<evidence type="ECO:0000313" key="2">
    <source>
        <dbReference type="EMBL" id="KAL1205589.1"/>
    </source>
</evidence>
<evidence type="ECO:0000259" key="1">
    <source>
        <dbReference type="Pfam" id="PF00646"/>
    </source>
</evidence>
<comment type="caution">
    <text evidence="2">The sequence shown here is derived from an EMBL/GenBank/DDBJ whole genome shotgun (WGS) entry which is preliminary data.</text>
</comment>
<sequence>MLIGSANSLDDVLLLIIPRLSTEEAIRTSVVSKRWKHVWKQMSHLVFDMLRIIKSKKLRDLDGLNRVATSMTTVINNHYGHLESCEITHFSYQGLNGMLNTWIRLLTCVKHTKVLTLRRYIDIFDRERKVFYISLDSFSHHIGALHHSRYIHTFSKAQIP</sequence>
<dbReference type="Pfam" id="PF00646">
    <property type="entry name" value="F-box"/>
    <property type="match status" value="1"/>
</dbReference>
<feature type="domain" description="F-box" evidence="1">
    <location>
        <begin position="10"/>
        <end position="43"/>
    </location>
</feature>
<gene>
    <name evidence="2" type="ORF">V5N11_001301</name>
</gene>
<keyword evidence="3" id="KW-1185">Reference proteome</keyword>
<accession>A0ABD1AN67</accession>
<dbReference type="AlphaFoldDB" id="A0ABD1AN67"/>
<dbReference type="InterPro" id="IPR036047">
    <property type="entry name" value="F-box-like_dom_sf"/>
</dbReference>
<dbReference type="Proteomes" id="UP001558713">
    <property type="component" value="Unassembled WGS sequence"/>
</dbReference>
<dbReference type="SUPFAM" id="SSF81383">
    <property type="entry name" value="F-box domain"/>
    <property type="match status" value="1"/>
</dbReference>
<dbReference type="PANTHER" id="PTHR32212:SF248">
    <property type="entry name" value="F-BOX DOMAIN-CONTAINING PROTEIN"/>
    <property type="match status" value="1"/>
</dbReference>